<keyword evidence="4" id="KW-1185">Reference proteome</keyword>
<comment type="caution">
    <text evidence="3">The sequence shown here is derived from an EMBL/GenBank/DDBJ whole genome shotgun (WGS) entry which is preliminary data.</text>
</comment>
<evidence type="ECO:0000313" key="3">
    <source>
        <dbReference type="EMBL" id="MBS2968208.1"/>
    </source>
</evidence>
<dbReference type="PROSITE" id="PS50975">
    <property type="entry name" value="ATP_GRASP"/>
    <property type="match status" value="1"/>
</dbReference>
<proteinExistence type="predicted"/>
<dbReference type="InterPro" id="IPR026838">
    <property type="entry name" value="YheC/D"/>
</dbReference>
<evidence type="ECO:0000259" key="2">
    <source>
        <dbReference type="PROSITE" id="PS50975"/>
    </source>
</evidence>
<dbReference type="Pfam" id="PF14398">
    <property type="entry name" value="ATPgrasp_YheCD"/>
    <property type="match status" value="1"/>
</dbReference>
<keyword evidence="1" id="KW-0547">Nucleotide-binding</keyword>
<name>A0ABS5LCF6_9BACI</name>
<sequence length="342" mass="38687">MTSGQPRIAILTAPGKKSRTFYGSEFYFKKLIGEVSRLGGLCYVVTTEGIKEKYAEGFSFFAEKHQWQLIKAPLPDVIYNRIPSRIAELKAEDCLKKLKEKRVTIFNPSFFNKWEIWNTLSEIPLLRPFLPITSLIESEENLMEWTARLGQIYIKPVNQCQGKGIMKVTAMSGQNVMAESIDAPPYQSTIGEVWKQISDTPAIVQQSIDSDLLNGKKYDLRLLGIFDGTTHVLVGTGVRASKKQNLTTHVPAGGQMVPFRFVENRIDMEQLHFITENAGKALSDRYGLIGEFSIDAGVDQNGNLYIYEINSKPMKFDEPEIEEARISKLSRLFIQLAENKSF</sequence>
<evidence type="ECO:0000313" key="4">
    <source>
        <dbReference type="Proteomes" id="UP000682403"/>
    </source>
</evidence>
<dbReference type="InterPro" id="IPR011761">
    <property type="entry name" value="ATP-grasp"/>
</dbReference>
<accession>A0ABS5LCF6</accession>
<evidence type="ECO:0000256" key="1">
    <source>
        <dbReference type="PROSITE-ProRule" id="PRU00409"/>
    </source>
</evidence>
<dbReference type="EMBL" id="JAGVRK010000001">
    <property type="protein sequence ID" value="MBS2968208.1"/>
    <property type="molecule type" value="Genomic_DNA"/>
</dbReference>
<dbReference type="SUPFAM" id="SSF56059">
    <property type="entry name" value="Glutathione synthetase ATP-binding domain-like"/>
    <property type="match status" value="1"/>
</dbReference>
<dbReference type="RefSeq" id="WP_211556858.1">
    <property type="nucleotide sequence ID" value="NZ_JAGVRK010000001.1"/>
</dbReference>
<organism evidence="3 4">
    <name type="scientific">Metabacillus flavus</name>
    <dbReference type="NCBI Taxonomy" id="2823519"/>
    <lineage>
        <taxon>Bacteria</taxon>
        <taxon>Bacillati</taxon>
        <taxon>Bacillota</taxon>
        <taxon>Bacilli</taxon>
        <taxon>Bacillales</taxon>
        <taxon>Bacillaceae</taxon>
        <taxon>Metabacillus</taxon>
    </lineage>
</organism>
<reference evidence="3 4" key="1">
    <citation type="submission" date="2021-04" db="EMBL/GenBank/DDBJ databases">
        <title>Metabacillus sp. strain KIGAM252 whole genome sequence.</title>
        <authorList>
            <person name="Seo M.-J."/>
            <person name="Cho E.-S."/>
            <person name="Hwang C.Y."/>
            <person name="Yoon D.J."/>
        </authorList>
    </citation>
    <scope>NUCLEOTIDE SEQUENCE [LARGE SCALE GENOMIC DNA]</scope>
    <source>
        <strain evidence="3 4">KIGAM252</strain>
    </source>
</reference>
<gene>
    <name evidence="3" type="ORF">J9317_05490</name>
</gene>
<feature type="domain" description="ATP-grasp" evidence="2">
    <location>
        <begin position="120"/>
        <end position="338"/>
    </location>
</feature>
<keyword evidence="1" id="KW-0067">ATP-binding</keyword>
<protein>
    <submittedName>
        <fullName evidence="3">YheC/YheD family protein</fullName>
    </submittedName>
</protein>
<dbReference type="Proteomes" id="UP000682403">
    <property type="component" value="Unassembled WGS sequence"/>
</dbReference>